<evidence type="ECO:0000256" key="2">
    <source>
        <dbReference type="ARBA" id="ARBA00007267"/>
    </source>
</evidence>
<dbReference type="Proteomes" id="UP000037460">
    <property type="component" value="Unassembled WGS sequence"/>
</dbReference>
<evidence type="ECO:0000259" key="5">
    <source>
        <dbReference type="PROSITE" id="PS51634"/>
    </source>
</evidence>
<gene>
    <name evidence="6" type="ORF">Ctob_002382</name>
</gene>
<evidence type="ECO:0000313" key="6">
    <source>
        <dbReference type="EMBL" id="KOO23473.1"/>
    </source>
</evidence>
<dbReference type="SMART" id="SM01114">
    <property type="entry name" value="CXC"/>
    <property type="match status" value="2"/>
</dbReference>
<proteinExistence type="inferred from homology"/>
<comment type="subcellular location">
    <subcellularLocation>
        <location evidence="1">Nucleus</location>
    </subcellularLocation>
</comment>
<feature type="domain" description="CRC" evidence="5">
    <location>
        <begin position="89"/>
        <end position="205"/>
    </location>
</feature>
<evidence type="ECO:0000313" key="7">
    <source>
        <dbReference type="Proteomes" id="UP000037460"/>
    </source>
</evidence>
<feature type="compositionally biased region" description="Basic and acidic residues" evidence="4">
    <location>
        <begin position="83"/>
        <end position="92"/>
    </location>
</feature>
<dbReference type="PANTHER" id="PTHR12446">
    <property type="entry name" value="TESMIN/TSO1-RELATED"/>
    <property type="match status" value="1"/>
</dbReference>
<dbReference type="InterPro" id="IPR005172">
    <property type="entry name" value="CRC"/>
</dbReference>
<evidence type="ECO:0000256" key="1">
    <source>
        <dbReference type="ARBA" id="ARBA00004123"/>
    </source>
</evidence>
<dbReference type="Pfam" id="PF03638">
    <property type="entry name" value="TCR"/>
    <property type="match status" value="2"/>
</dbReference>
<evidence type="ECO:0000256" key="3">
    <source>
        <dbReference type="ARBA" id="ARBA00023242"/>
    </source>
</evidence>
<protein>
    <submittedName>
        <fullName evidence="6">Protein lin-54-like protein</fullName>
    </submittedName>
</protein>
<dbReference type="OrthoDB" id="6283463at2759"/>
<feature type="region of interest" description="Disordered" evidence="4">
    <location>
        <begin position="60"/>
        <end position="92"/>
    </location>
</feature>
<feature type="compositionally biased region" description="Low complexity" evidence="4">
    <location>
        <begin position="60"/>
        <end position="70"/>
    </location>
</feature>
<dbReference type="PANTHER" id="PTHR12446:SF34">
    <property type="entry name" value="PROTEIN LIN-54 HOMOLOG"/>
    <property type="match status" value="1"/>
</dbReference>
<dbReference type="PROSITE" id="PS51634">
    <property type="entry name" value="CRC"/>
    <property type="match status" value="1"/>
</dbReference>
<comment type="caution">
    <text evidence="6">The sequence shown here is derived from an EMBL/GenBank/DDBJ whole genome shotgun (WGS) entry which is preliminary data.</text>
</comment>
<dbReference type="GO" id="GO:0005634">
    <property type="term" value="C:nucleus"/>
    <property type="evidence" value="ECO:0007669"/>
    <property type="project" value="UniProtKB-SubCell"/>
</dbReference>
<keyword evidence="3" id="KW-0539">Nucleus</keyword>
<dbReference type="AlphaFoldDB" id="A0A0M0JB97"/>
<comment type="similarity">
    <text evidence="2">Belongs to the lin-54 family.</text>
</comment>
<accession>A0A0M0JB97</accession>
<dbReference type="InterPro" id="IPR033467">
    <property type="entry name" value="Tesmin/TSO1-like_CXC"/>
</dbReference>
<organism evidence="6 7">
    <name type="scientific">Chrysochromulina tobinii</name>
    <dbReference type="NCBI Taxonomy" id="1460289"/>
    <lineage>
        <taxon>Eukaryota</taxon>
        <taxon>Haptista</taxon>
        <taxon>Haptophyta</taxon>
        <taxon>Prymnesiophyceae</taxon>
        <taxon>Prymnesiales</taxon>
        <taxon>Chrysochromulinaceae</taxon>
        <taxon>Chrysochromulina</taxon>
    </lineage>
</organism>
<feature type="region of interest" description="Disordered" evidence="4">
    <location>
        <begin position="209"/>
        <end position="271"/>
    </location>
</feature>
<sequence length="507" mass="52177">MGQPMFLGGAAAKNKERKRKLEADLGSSAWAQLERQGACSACDEDEGDDEEERLMLRDLLSGDSLGLPLPEGAKGPKRTKPAKPKEPGRPKRCRCDRSGCLKRYCVCFAQGSVCVDGECKCKGCENDDTTEERKLKRLAAVAEMQKKKKDAFESRIGATEGADLVHLTGCNCKKSGCQRRYCECFQAGVKCTEKCRCCECKNPAGANPIPRAAPPPQSKASIGGAKTEEEGEEGALSPGRAPAVPSDEAGKAAAGSPPKELIVPLRKPQPPSPTAIVDGGLLAAAAQAAAAESAAALAASATQPMEVEAPAPPRVMPVKTIAPMTIGAEDPHAALLRQVSGGSTSSTEWAGLASARSHSTLVSVGSAGSFVSAGGSAGAAEWGTEDDSELVDAARSSLLAAAESAANKPPRSLALGPLRPPSLEVGDSTSRAAAHPSHDTPEPLFDARGFGPTPPPGKMPAAALVMLPSMLGRDGAMHAKEARMSAVMSVPPAHMSAPAHRTAGGTA</sequence>
<feature type="region of interest" description="Disordered" evidence="4">
    <location>
        <begin position="1"/>
        <end position="23"/>
    </location>
</feature>
<keyword evidence="7" id="KW-1185">Reference proteome</keyword>
<evidence type="ECO:0000256" key="4">
    <source>
        <dbReference type="SAM" id="MobiDB-lite"/>
    </source>
</evidence>
<reference evidence="7" key="1">
    <citation type="journal article" date="2015" name="PLoS Genet.">
        <title>Genome Sequence and Transcriptome Analyses of Chrysochromulina tobin: Metabolic Tools for Enhanced Algal Fitness in the Prominent Order Prymnesiales (Haptophyceae).</title>
        <authorList>
            <person name="Hovde B.T."/>
            <person name="Deodato C.R."/>
            <person name="Hunsperger H.M."/>
            <person name="Ryken S.A."/>
            <person name="Yost W."/>
            <person name="Jha R.K."/>
            <person name="Patterson J."/>
            <person name="Monnat R.J. Jr."/>
            <person name="Barlow S.B."/>
            <person name="Starkenburg S.R."/>
            <person name="Cattolico R.A."/>
        </authorList>
    </citation>
    <scope>NUCLEOTIDE SEQUENCE</scope>
    <source>
        <strain evidence="7">CCMP291</strain>
    </source>
</reference>
<name>A0A0M0JB97_9EUKA</name>
<dbReference type="InterPro" id="IPR028307">
    <property type="entry name" value="Lin-54_fam"/>
</dbReference>
<dbReference type="GO" id="GO:0006355">
    <property type="term" value="P:regulation of DNA-templated transcription"/>
    <property type="evidence" value="ECO:0007669"/>
    <property type="project" value="TreeGrafter"/>
</dbReference>
<feature type="region of interest" description="Disordered" evidence="4">
    <location>
        <begin position="402"/>
        <end position="457"/>
    </location>
</feature>
<dbReference type="EMBL" id="JWZX01003188">
    <property type="protein sequence ID" value="KOO23473.1"/>
    <property type="molecule type" value="Genomic_DNA"/>
</dbReference>